<gene>
    <name evidence="4" type="ORF">HD597_004895</name>
</gene>
<proteinExistence type="predicted"/>
<evidence type="ECO:0000313" key="4">
    <source>
        <dbReference type="EMBL" id="MCP2357875.1"/>
    </source>
</evidence>
<feature type="region of interest" description="Disordered" evidence="2">
    <location>
        <begin position="19"/>
        <end position="75"/>
    </location>
</feature>
<dbReference type="EMBL" id="JAMZEB010000002">
    <property type="protein sequence ID" value="MCP2357875.1"/>
    <property type="molecule type" value="Genomic_DNA"/>
</dbReference>
<dbReference type="SUPFAM" id="SSF69318">
    <property type="entry name" value="Integrin alpha N-terminal domain"/>
    <property type="match status" value="1"/>
</dbReference>
<dbReference type="InterPro" id="IPR028994">
    <property type="entry name" value="Integrin_alpha_N"/>
</dbReference>
<dbReference type="RefSeq" id="WP_253744978.1">
    <property type="nucleotide sequence ID" value="NZ_BAABKA010000026.1"/>
</dbReference>
<reference evidence="4" key="1">
    <citation type="submission" date="2022-06" db="EMBL/GenBank/DDBJ databases">
        <title>Sequencing the genomes of 1000 actinobacteria strains.</title>
        <authorList>
            <person name="Klenk H.-P."/>
        </authorList>
    </citation>
    <scope>NUCLEOTIDE SEQUENCE</scope>
    <source>
        <strain evidence="4">DSM 46694</strain>
    </source>
</reference>
<dbReference type="PANTHER" id="PTHR13412:SF0">
    <property type="entry name" value="T-CELL IMMUNOMODULATORY PROTEIN"/>
    <property type="match status" value="1"/>
</dbReference>
<keyword evidence="1 3" id="KW-0732">Signal</keyword>
<dbReference type="Gene3D" id="2.130.10.130">
    <property type="entry name" value="Integrin alpha, N-terminal"/>
    <property type="match status" value="2"/>
</dbReference>
<dbReference type="PROSITE" id="PS51257">
    <property type="entry name" value="PROKAR_LIPOPROTEIN"/>
    <property type="match status" value="1"/>
</dbReference>
<feature type="compositionally biased region" description="Low complexity" evidence="2">
    <location>
        <begin position="47"/>
        <end position="63"/>
    </location>
</feature>
<evidence type="ECO:0008006" key="6">
    <source>
        <dbReference type="Google" id="ProtNLM"/>
    </source>
</evidence>
<dbReference type="AlphaFoldDB" id="A0A9X2GHS3"/>
<evidence type="ECO:0000256" key="3">
    <source>
        <dbReference type="SAM" id="SignalP"/>
    </source>
</evidence>
<feature type="chain" id="PRO_5040848296" description="VCBS repeat-containing protein" evidence="3">
    <location>
        <begin position="25"/>
        <end position="438"/>
    </location>
</feature>
<dbReference type="Proteomes" id="UP001139648">
    <property type="component" value="Unassembled WGS sequence"/>
</dbReference>
<comment type="caution">
    <text evidence="4">The sequence shown here is derived from an EMBL/GenBank/DDBJ whole genome shotgun (WGS) entry which is preliminary data.</text>
</comment>
<dbReference type="InterPro" id="IPR024881">
    <property type="entry name" value="Tip"/>
</dbReference>
<evidence type="ECO:0000256" key="2">
    <source>
        <dbReference type="SAM" id="MobiDB-lite"/>
    </source>
</evidence>
<feature type="region of interest" description="Disordered" evidence="2">
    <location>
        <begin position="156"/>
        <end position="178"/>
    </location>
</feature>
<evidence type="ECO:0000256" key="1">
    <source>
        <dbReference type="ARBA" id="ARBA00022729"/>
    </source>
</evidence>
<feature type="signal peptide" evidence="3">
    <location>
        <begin position="1"/>
        <end position="24"/>
    </location>
</feature>
<protein>
    <recommendedName>
        <fullName evidence="6">VCBS repeat-containing protein</fullName>
    </recommendedName>
</protein>
<dbReference type="PANTHER" id="PTHR13412">
    <property type="entry name" value="T-CELL IMMUNOMODULATORY PROTEIN HOMOLOG"/>
    <property type="match status" value="1"/>
</dbReference>
<dbReference type="Pfam" id="PF13517">
    <property type="entry name" value="FG-GAP_3"/>
    <property type="match status" value="2"/>
</dbReference>
<feature type="compositionally biased region" description="Low complexity" evidence="2">
    <location>
        <begin position="24"/>
        <end position="39"/>
    </location>
</feature>
<feature type="region of interest" description="Disordered" evidence="2">
    <location>
        <begin position="295"/>
        <end position="316"/>
    </location>
</feature>
<name>A0A9X2GHS3_9ACTN</name>
<sequence length="438" mass="43419">MRRQSMILLVAAMTLAGCGGGSHADGPAASPAPGSSTPPATAPPGPTTASPRSGSASAPARSGQPDDVNGDGYADLVAEFGPADGRRLGVVPGSAAGLVPAKGAVVPPGTFTSWLIGGGIRADLDGDGFGDVLAYGGPDGEPQGAHIFWGGRSGIAATTRPTPVRRPATTEPAGSRAVAGDFDGDGAADVAMATPPASGGLAADLTLLYGPFTRQGAPARSETRPSPTGGDFWRMTADGIDGRRATALLVHEGDDGEQVSGRLLAAGPGGLQKTGRTLNPGMSAAFGDFDGDGARDVAVGDDGSRNNEPGYETEPPSVHRTLTVYYGDGRQAVFKGSAGAAVSGDFDGDGRDDLAFGGAAPSRHVSATAPKVFWGGAGGLVPGGAVAGLGEAAPLAAGDYDGDGDDELVFVRGEDDSAVVVTDGKQAVSRFETRDVPS</sequence>
<dbReference type="InterPro" id="IPR013517">
    <property type="entry name" value="FG-GAP"/>
</dbReference>
<evidence type="ECO:0000313" key="5">
    <source>
        <dbReference type="Proteomes" id="UP001139648"/>
    </source>
</evidence>
<organism evidence="4 5">
    <name type="scientific">Nonomuraea thailandensis</name>
    <dbReference type="NCBI Taxonomy" id="1188745"/>
    <lineage>
        <taxon>Bacteria</taxon>
        <taxon>Bacillati</taxon>
        <taxon>Actinomycetota</taxon>
        <taxon>Actinomycetes</taxon>
        <taxon>Streptosporangiales</taxon>
        <taxon>Streptosporangiaceae</taxon>
        <taxon>Nonomuraea</taxon>
    </lineage>
</organism>
<accession>A0A9X2GHS3</accession>
<keyword evidence="5" id="KW-1185">Reference proteome</keyword>